<evidence type="ECO:0000256" key="3">
    <source>
        <dbReference type="PIRSR" id="PIRSR602401-1"/>
    </source>
</evidence>
<keyword evidence="5" id="KW-0472">Membrane</keyword>
<dbReference type="Pfam" id="PF00067">
    <property type="entry name" value="p450"/>
    <property type="match status" value="1"/>
</dbReference>
<dbReference type="OrthoDB" id="1470350at2759"/>
<dbReference type="InterPro" id="IPR001128">
    <property type="entry name" value="Cyt_P450"/>
</dbReference>
<dbReference type="Proteomes" id="UP000439903">
    <property type="component" value="Unassembled WGS sequence"/>
</dbReference>
<keyword evidence="5" id="KW-1133">Transmembrane helix</keyword>
<keyword evidence="4" id="KW-0503">Monooxygenase</keyword>
<evidence type="ECO:0000256" key="5">
    <source>
        <dbReference type="SAM" id="Phobius"/>
    </source>
</evidence>
<dbReference type="AlphaFoldDB" id="A0A8H3X3C7"/>
<dbReference type="Gene3D" id="1.10.630.10">
    <property type="entry name" value="Cytochrome P450"/>
    <property type="match status" value="1"/>
</dbReference>
<keyword evidence="2 3" id="KW-0408">Iron</keyword>
<evidence type="ECO:0000313" key="7">
    <source>
        <dbReference type="Proteomes" id="UP000439903"/>
    </source>
</evidence>
<evidence type="ECO:0000256" key="4">
    <source>
        <dbReference type="RuleBase" id="RU000461"/>
    </source>
</evidence>
<evidence type="ECO:0000256" key="2">
    <source>
        <dbReference type="ARBA" id="ARBA00023004"/>
    </source>
</evidence>
<protein>
    <submittedName>
        <fullName evidence="6">Cytochrome P450</fullName>
    </submittedName>
</protein>
<keyword evidence="4" id="KW-0560">Oxidoreductase</keyword>
<feature type="binding site" description="axial binding residue" evidence="3">
    <location>
        <position position="482"/>
    </location>
    <ligand>
        <name>heme</name>
        <dbReference type="ChEBI" id="CHEBI:30413"/>
    </ligand>
    <ligandPart>
        <name>Fe</name>
        <dbReference type="ChEBI" id="CHEBI:18248"/>
    </ligandPart>
</feature>
<feature type="transmembrane region" description="Helical" evidence="5">
    <location>
        <begin position="6"/>
        <end position="26"/>
    </location>
</feature>
<dbReference type="EMBL" id="WTPW01001899">
    <property type="protein sequence ID" value="KAF0408417.1"/>
    <property type="molecule type" value="Genomic_DNA"/>
</dbReference>
<dbReference type="PANTHER" id="PTHR24301">
    <property type="entry name" value="THROMBOXANE-A SYNTHASE"/>
    <property type="match status" value="1"/>
</dbReference>
<reference evidence="6 7" key="1">
    <citation type="journal article" date="2019" name="Environ. Microbiol.">
        <title>At the nexus of three kingdoms: the genome of the mycorrhizal fungus Gigaspora margarita provides insights into plant, endobacterial and fungal interactions.</title>
        <authorList>
            <person name="Venice F."/>
            <person name="Ghignone S."/>
            <person name="Salvioli di Fossalunga A."/>
            <person name="Amselem J."/>
            <person name="Novero M."/>
            <person name="Xianan X."/>
            <person name="Sedzielewska Toro K."/>
            <person name="Morin E."/>
            <person name="Lipzen A."/>
            <person name="Grigoriev I.V."/>
            <person name="Henrissat B."/>
            <person name="Martin F.M."/>
            <person name="Bonfante P."/>
        </authorList>
    </citation>
    <scope>NUCLEOTIDE SEQUENCE [LARGE SCALE GENOMIC DNA]</scope>
    <source>
        <strain evidence="6 7">BEG34</strain>
    </source>
</reference>
<dbReference type="InterPro" id="IPR017972">
    <property type="entry name" value="Cyt_P450_CS"/>
</dbReference>
<dbReference type="InterPro" id="IPR002401">
    <property type="entry name" value="Cyt_P450_E_grp-I"/>
</dbReference>
<gene>
    <name evidence="6" type="ORF">F8M41_008498</name>
</gene>
<evidence type="ECO:0000256" key="1">
    <source>
        <dbReference type="ARBA" id="ARBA00022723"/>
    </source>
</evidence>
<dbReference type="SUPFAM" id="SSF48264">
    <property type="entry name" value="Cytochrome P450"/>
    <property type="match status" value="1"/>
</dbReference>
<dbReference type="PRINTS" id="PR00463">
    <property type="entry name" value="EP450I"/>
</dbReference>
<keyword evidence="7" id="KW-1185">Reference proteome</keyword>
<evidence type="ECO:0000313" key="6">
    <source>
        <dbReference type="EMBL" id="KAF0408417.1"/>
    </source>
</evidence>
<dbReference type="CDD" id="cd00302">
    <property type="entry name" value="cytochrome_P450"/>
    <property type="match status" value="1"/>
</dbReference>
<dbReference type="PRINTS" id="PR00385">
    <property type="entry name" value="P450"/>
</dbReference>
<keyword evidence="5" id="KW-0812">Transmembrane</keyword>
<organism evidence="6 7">
    <name type="scientific">Gigaspora margarita</name>
    <dbReference type="NCBI Taxonomy" id="4874"/>
    <lineage>
        <taxon>Eukaryota</taxon>
        <taxon>Fungi</taxon>
        <taxon>Fungi incertae sedis</taxon>
        <taxon>Mucoromycota</taxon>
        <taxon>Glomeromycotina</taxon>
        <taxon>Glomeromycetes</taxon>
        <taxon>Diversisporales</taxon>
        <taxon>Gigasporaceae</taxon>
        <taxon>Gigaspora</taxon>
    </lineage>
</organism>
<dbReference type="PANTHER" id="PTHR24301:SF2">
    <property type="entry name" value="THROMBOXANE-A SYNTHASE"/>
    <property type="match status" value="1"/>
</dbReference>
<dbReference type="PROSITE" id="PS00086">
    <property type="entry name" value="CYTOCHROME_P450"/>
    <property type="match status" value="1"/>
</dbReference>
<proteinExistence type="inferred from homology"/>
<dbReference type="InterPro" id="IPR036396">
    <property type="entry name" value="Cyt_P450_sf"/>
</dbReference>
<name>A0A8H3X3C7_GIGMA</name>
<comment type="similarity">
    <text evidence="4">Belongs to the cytochrome P450 family.</text>
</comment>
<accession>A0A8H3X3C7</accession>
<sequence length="535" mass="62790">MSHSVFSLIGIWDLTGLVVLILILYVTKFYFQYFTRSNPLPGPLPLPIFGNRLQYRGHPATWAQKLRERYGDMCEIYMGSERHVWLSRSELVSKIFSPSTNNNFLVRVTAREGLDEIGVTTRGLTFNRNVESWMYNRKFFNQAISVPKFLKQTVEKTRELFTEMESYWSDLGHDTALNFSEWIDQYIMDISFVMITNKRAYSFVNYYNRISKGKSVKYPNSVLIESEKFIKNIHSWLSALQFFMDTPKFWRNHVTNMKKRANWLKVEVNRLNQTFLDIIRDRRQEISRSPPDVPLKSDFLTMLLTINTPRDITTNIADDHHTNPMTDEDVCGNLIEAIVAGVDTTASTFCFIVYHLAHYPEVKERVFREINSVFGTDLNRPINYEDLSKLNYCEAVIKEVSRLMSIVPVIWRMAIRDDKISHHQFKGSTQFMVNTQAIHMHEADWKDPELFNPSRFMNDSNNSDTRIHKNSLLIFGNGLRMCPGKQFAMTEIKTLMILLYRKYDVELVDMDAPIKYHYSTVKHCDDLYVRIKPRI</sequence>
<comment type="caution">
    <text evidence="6">The sequence shown here is derived from an EMBL/GenBank/DDBJ whole genome shotgun (WGS) entry which is preliminary data.</text>
</comment>
<dbReference type="GO" id="GO:0004497">
    <property type="term" value="F:monooxygenase activity"/>
    <property type="evidence" value="ECO:0007669"/>
    <property type="project" value="UniProtKB-KW"/>
</dbReference>
<dbReference type="GO" id="GO:0005506">
    <property type="term" value="F:iron ion binding"/>
    <property type="evidence" value="ECO:0007669"/>
    <property type="project" value="InterPro"/>
</dbReference>
<keyword evidence="3 4" id="KW-0349">Heme</keyword>
<keyword evidence="1 3" id="KW-0479">Metal-binding</keyword>
<dbReference type="GO" id="GO:0020037">
    <property type="term" value="F:heme binding"/>
    <property type="evidence" value="ECO:0007669"/>
    <property type="project" value="InterPro"/>
</dbReference>
<dbReference type="GO" id="GO:0016705">
    <property type="term" value="F:oxidoreductase activity, acting on paired donors, with incorporation or reduction of molecular oxygen"/>
    <property type="evidence" value="ECO:0007669"/>
    <property type="project" value="InterPro"/>
</dbReference>
<comment type="cofactor">
    <cofactor evidence="3">
        <name>heme</name>
        <dbReference type="ChEBI" id="CHEBI:30413"/>
    </cofactor>
</comment>